<accession>A0ABM9DVS4</accession>
<dbReference type="Proteomes" id="UP001153050">
    <property type="component" value="Unassembled WGS sequence"/>
</dbReference>
<protein>
    <submittedName>
        <fullName evidence="2">Uncharacterized protein</fullName>
    </submittedName>
</protein>
<feature type="region of interest" description="Disordered" evidence="1">
    <location>
        <begin position="71"/>
        <end position="92"/>
    </location>
</feature>
<comment type="caution">
    <text evidence="2">The sequence shown here is derived from an EMBL/GenBank/DDBJ whole genome shotgun (WGS) entry which is preliminary data.</text>
</comment>
<organism evidence="2 3">
    <name type="scientific">Mesorhizobium escarrei</name>
    <dbReference type="NCBI Taxonomy" id="666018"/>
    <lineage>
        <taxon>Bacteria</taxon>
        <taxon>Pseudomonadati</taxon>
        <taxon>Pseudomonadota</taxon>
        <taxon>Alphaproteobacteria</taxon>
        <taxon>Hyphomicrobiales</taxon>
        <taxon>Phyllobacteriaceae</taxon>
        <taxon>Mesorhizobium</taxon>
    </lineage>
</organism>
<evidence type="ECO:0000256" key="1">
    <source>
        <dbReference type="SAM" id="MobiDB-lite"/>
    </source>
</evidence>
<sequence>MEMCSLRLDCQHLTVYTSGCSVNFDASGRVWRPSIGMRQLNERLGTGGVHERIFCHCGRLGGRHCRVRAAGNGAGLSEGHGDAGYALQRRRR</sequence>
<evidence type="ECO:0000313" key="3">
    <source>
        <dbReference type="Proteomes" id="UP001153050"/>
    </source>
</evidence>
<dbReference type="EMBL" id="CAKXZT010000121">
    <property type="protein sequence ID" value="CAH2400792.1"/>
    <property type="molecule type" value="Genomic_DNA"/>
</dbReference>
<reference evidence="2 3" key="1">
    <citation type="submission" date="2022-03" db="EMBL/GenBank/DDBJ databases">
        <authorList>
            <person name="Brunel B."/>
        </authorList>
    </citation>
    <scope>NUCLEOTIDE SEQUENCE [LARGE SCALE GENOMIC DNA]</scope>
    <source>
        <strain evidence="2">STM5069sample</strain>
    </source>
</reference>
<evidence type="ECO:0000313" key="2">
    <source>
        <dbReference type="EMBL" id="CAH2400792.1"/>
    </source>
</evidence>
<name>A0ABM9DVS4_9HYPH</name>
<proteinExistence type="predicted"/>
<gene>
    <name evidence="2" type="ORF">MES5069_270048</name>
</gene>
<keyword evidence="3" id="KW-1185">Reference proteome</keyword>